<organism evidence="2 3">
    <name type="scientific">Drechmeria coniospora</name>
    <name type="common">Nematophagous fungus</name>
    <name type="synonym">Meria coniospora</name>
    <dbReference type="NCBI Taxonomy" id="98403"/>
    <lineage>
        <taxon>Eukaryota</taxon>
        <taxon>Fungi</taxon>
        <taxon>Dikarya</taxon>
        <taxon>Ascomycota</taxon>
        <taxon>Pezizomycotina</taxon>
        <taxon>Sordariomycetes</taxon>
        <taxon>Hypocreomycetidae</taxon>
        <taxon>Hypocreales</taxon>
        <taxon>Ophiocordycipitaceae</taxon>
        <taxon>Drechmeria</taxon>
    </lineage>
</organism>
<feature type="region of interest" description="Disordered" evidence="1">
    <location>
        <begin position="1"/>
        <end position="42"/>
    </location>
</feature>
<dbReference type="EMBL" id="LAYC01000001">
    <property type="protein sequence ID" value="KYK59079.1"/>
    <property type="molecule type" value="Genomic_DNA"/>
</dbReference>
<evidence type="ECO:0000256" key="1">
    <source>
        <dbReference type="SAM" id="MobiDB-lite"/>
    </source>
</evidence>
<dbReference type="STRING" id="98403.A0A151GPQ0"/>
<dbReference type="GO" id="GO:0005739">
    <property type="term" value="C:mitochondrion"/>
    <property type="evidence" value="ECO:0007669"/>
    <property type="project" value="TreeGrafter"/>
</dbReference>
<dbReference type="Proteomes" id="UP000076580">
    <property type="component" value="Chromosome 01"/>
</dbReference>
<evidence type="ECO:0000313" key="3">
    <source>
        <dbReference type="Proteomes" id="UP000076580"/>
    </source>
</evidence>
<name>A0A151GPQ0_DRECN</name>
<dbReference type="PANTHER" id="PTHR37845">
    <property type="entry name" value="SEQUENCE ORPHAN"/>
    <property type="match status" value="1"/>
</dbReference>
<dbReference type="PANTHER" id="PTHR37845:SF1">
    <property type="entry name" value="SEQUENCE ORPHAN"/>
    <property type="match status" value="1"/>
</dbReference>
<dbReference type="InParanoid" id="A0A151GPQ0"/>
<gene>
    <name evidence="2" type="ORF">DCS_00206</name>
</gene>
<keyword evidence="3" id="KW-1185">Reference proteome</keyword>
<comment type="caution">
    <text evidence="2">The sequence shown here is derived from an EMBL/GenBank/DDBJ whole genome shotgun (WGS) entry which is preliminary data.</text>
</comment>
<evidence type="ECO:0000313" key="2">
    <source>
        <dbReference type="EMBL" id="KYK59079.1"/>
    </source>
</evidence>
<protein>
    <submittedName>
        <fullName evidence="2">Sequence orphan</fullName>
    </submittedName>
</protein>
<dbReference type="GeneID" id="63712849"/>
<dbReference type="RefSeq" id="XP_040658431.1">
    <property type="nucleotide sequence ID" value="XM_040797548.1"/>
</dbReference>
<proteinExistence type="predicted"/>
<dbReference type="AlphaFoldDB" id="A0A151GPQ0"/>
<accession>A0A151GPQ0</accession>
<reference evidence="2 3" key="1">
    <citation type="journal article" date="2016" name="Sci. Rep.">
        <title>Insights into Adaptations to a Near-Obligate Nematode Endoparasitic Lifestyle from the Finished Genome of Drechmeria coniospora.</title>
        <authorList>
            <person name="Zhang L."/>
            <person name="Zhou Z."/>
            <person name="Guo Q."/>
            <person name="Fokkens L."/>
            <person name="Miskei M."/>
            <person name="Pocsi I."/>
            <person name="Zhang W."/>
            <person name="Chen M."/>
            <person name="Wang L."/>
            <person name="Sun Y."/>
            <person name="Donzelli B.G."/>
            <person name="Gibson D.M."/>
            <person name="Nelson D.R."/>
            <person name="Luo J.G."/>
            <person name="Rep M."/>
            <person name="Liu H."/>
            <person name="Yang S."/>
            <person name="Wang J."/>
            <person name="Krasnoff S.B."/>
            <person name="Xu Y."/>
            <person name="Molnar I."/>
            <person name="Lin M."/>
        </authorList>
    </citation>
    <scope>NUCLEOTIDE SEQUENCE [LARGE SCALE GENOMIC DNA]</scope>
    <source>
        <strain evidence="2 3">ARSEF 6962</strain>
    </source>
</reference>
<feature type="compositionally biased region" description="Low complexity" evidence="1">
    <location>
        <begin position="8"/>
        <end position="38"/>
    </location>
</feature>
<dbReference type="InterPro" id="IPR038781">
    <property type="entry name" value="C365.16-ike"/>
</dbReference>
<sequence>MAADEPRLPAATTASLPPAIASPQRPMISSSSASSTTSIFPGQYPREKRQWNVKNLPSRLGTDLVSATTAGALIAPLISIIDRSVNPSFPCPFRYLTWHGSSIMENASGRAPSIPASLLSSFRSLVSSPRSILLSRPTALILLLYAGTYLTANTLDTVSSALPRDPSLSPPVSASTVSSGPAKFFSSSAANVALCIYKDRAFVRMFGTPTAAGAPRPVPLPCYALFTLRDSITIFASFNLPPLLAPYIDERLSDELARHVTGQTTAQFLAPAAVQLLSTPLHLLGLDLYNRPGRPPVMPWAHRWRMVKSNWLLSSAARICRIVPAFGVGGVVNTKVRYNLMKRLE</sequence>